<evidence type="ECO:0000259" key="2">
    <source>
        <dbReference type="PROSITE" id="PS50994"/>
    </source>
</evidence>
<comment type="caution">
    <text evidence="3">The sequence shown here is derived from an EMBL/GenBank/DDBJ whole genome shotgun (WGS) entry which is preliminary data.</text>
</comment>
<reference evidence="4" key="1">
    <citation type="submission" date="2017-03" db="EMBL/GenBank/DDBJ databases">
        <title>Phytopthora megakarya and P. palmivora, two closely related causual agents of cacao black pod achieved similar genome size and gene model numbers by different mechanisms.</title>
        <authorList>
            <person name="Ali S."/>
            <person name="Shao J."/>
            <person name="Larry D.J."/>
            <person name="Kronmiller B."/>
            <person name="Shen D."/>
            <person name="Strem M.D."/>
            <person name="Melnick R.L."/>
            <person name="Guiltinan M.J."/>
            <person name="Tyler B.M."/>
            <person name="Meinhardt L.W."/>
            <person name="Bailey B.A."/>
        </authorList>
    </citation>
    <scope>NUCLEOTIDE SEQUENCE [LARGE SCALE GENOMIC DNA]</scope>
    <source>
        <strain evidence="4">zdho120</strain>
    </source>
</reference>
<dbReference type="AlphaFoldDB" id="A0A225V440"/>
<dbReference type="PROSITE" id="PS50994">
    <property type="entry name" value="INTEGRASE"/>
    <property type="match status" value="1"/>
</dbReference>
<name>A0A225V440_9STRA</name>
<dbReference type="Proteomes" id="UP000198211">
    <property type="component" value="Unassembled WGS sequence"/>
</dbReference>
<keyword evidence="4" id="KW-1185">Reference proteome</keyword>
<dbReference type="Gene3D" id="3.30.420.10">
    <property type="entry name" value="Ribonuclease H-like superfamily/Ribonuclease H"/>
    <property type="match status" value="1"/>
</dbReference>
<dbReference type="OrthoDB" id="441971at2759"/>
<feature type="region of interest" description="Disordered" evidence="1">
    <location>
        <begin position="321"/>
        <end position="349"/>
    </location>
</feature>
<dbReference type="GO" id="GO:0015074">
    <property type="term" value="P:DNA integration"/>
    <property type="evidence" value="ECO:0007669"/>
    <property type="project" value="InterPro"/>
</dbReference>
<dbReference type="InterPro" id="IPR001584">
    <property type="entry name" value="Integrase_cat-core"/>
</dbReference>
<dbReference type="InterPro" id="IPR012337">
    <property type="entry name" value="RNaseH-like_sf"/>
</dbReference>
<accession>A0A225V440</accession>
<dbReference type="PANTHER" id="PTHR37984">
    <property type="entry name" value="PROTEIN CBG26694"/>
    <property type="match status" value="1"/>
</dbReference>
<organism evidence="3 4">
    <name type="scientific">Phytophthora megakarya</name>
    <dbReference type="NCBI Taxonomy" id="4795"/>
    <lineage>
        <taxon>Eukaryota</taxon>
        <taxon>Sar</taxon>
        <taxon>Stramenopiles</taxon>
        <taxon>Oomycota</taxon>
        <taxon>Peronosporomycetes</taxon>
        <taxon>Peronosporales</taxon>
        <taxon>Peronosporaceae</taxon>
        <taxon>Phytophthora</taxon>
    </lineage>
</organism>
<proteinExistence type="predicted"/>
<feature type="domain" description="Integrase catalytic" evidence="2">
    <location>
        <begin position="11"/>
        <end position="132"/>
    </location>
</feature>
<dbReference type="EMBL" id="NBNE01008407">
    <property type="protein sequence ID" value="OWY99516.1"/>
    <property type="molecule type" value="Genomic_DNA"/>
</dbReference>
<dbReference type="GO" id="GO:0003676">
    <property type="term" value="F:nucleic acid binding"/>
    <property type="evidence" value="ECO:0007669"/>
    <property type="project" value="InterPro"/>
</dbReference>
<evidence type="ECO:0000313" key="4">
    <source>
        <dbReference type="Proteomes" id="UP000198211"/>
    </source>
</evidence>
<evidence type="ECO:0000313" key="3">
    <source>
        <dbReference type="EMBL" id="OWY99516.1"/>
    </source>
</evidence>
<dbReference type="InterPro" id="IPR036397">
    <property type="entry name" value="RNaseH_sf"/>
</dbReference>
<dbReference type="PANTHER" id="PTHR37984:SF15">
    <property type="entry name" value="INTEGRASE CATALYTIC DOMAIN-CONTAINING PROTEIN"/>
    <property type="match status" value="1"/>
</dbReference>
<protein>
    <recommendedName>
        <fullName evidence="2">Integrase catalytic domain-containing protein</fullName>
    </recommendedName>
</protein>
<sequence length="414" mass="47048">MLASRTCSGDQGCNGRCDAGLRDVRNVAAVKRGREKCDGGQRYALAVVEYVTRCVVVAAVTQHTAESVARYLMKHVVLRFGPFREQLTDGALELTGYVIEKLETQLRAEQTTPVPYHPQMIGLVERFHPVYAYNPGRHSTVELSPNELMMSRRLRMSNDLLRGTELTEVSDLSACHKELLAAMKSSHECAERARRKEQERQAKYYNQRNVRNKKSFKKGDRVWMYRPPRGAKATKFMHAWIGPMKIVDEIGYENYLIEREDEENHEQLIAHVSFLFTYHYPATLLQRAADDIAAQLEHEAQSDEQAGVAPARTIAGAALTPGATTPARRSTKIRRAAVASEDAKRQQDTRMVELRRRRRRNAAGHYVFEYDLRLVRDGQSGDDDGERRWVSVMEYNAIFEAGKVVEDLAYGEAV</sequence>
<dbReference type="SUPFAM" id="SSF53098">
    <property type="entry name" value="Ribonuclease H-like"/>
    <property type="match status" value="1"/>
</dbReference>
<evidence type="ECO:0000256" key="1">
    <source>
        <dbReference type="SAM" id="MobiDB-lite"/>
    </source>
</evidence>
<dbReference type="InterPro" id="IPR050951">
    <property type="entry name" value="Retrovirus_Pol_polyprotein"/>
</dbReference>
<gene>
    <name evidence="3" type="ORF">PHMEG_00029469</name>
</gene>